<evidence type="ECO:0008006" key="11">
    <source>
        <dbReference type="Google" id="ProtNLM"/>
    </source>
</evidence>
<dbReference type="Proteomes" id="UP001600064">
    <property type="component" value="Unassembled WGS sequence"/>
</dbReference>
<proteinExistence type="predicted"/>
<feature type="region of interest" description="Disordered" evidence="6">
    <location>
        <begin position="848"/>
        <end position="897"/>
    </location>
</feature>
<dbReference type="EMBL" id="JAZGUE010000005">
    <property type="protein sequence ID" value="KAL2266347.1"/>
    <property type="molecule type" value="Genomic_DNA"/>
</dbReference>
<keyword evidence="5" id="KW-0539">Nucleus</keyword>
<feature type="domain" description="B-block binding subunit of TFIIIC" evidence="7">
    <location>
        <begin position="203"/>
        <end position="270"/>
    </location>
</feature>
<dbReference type="Pfam" id="PF04182">
    <property type="entry name" value="B-block_TFIIIC"/>
    <property type="match status" value="1"/>
</dbReference>
<evidence type="ECO:0000256" key="5">
    <source>
        <dbReference type="ARBA" id="ARBA00023242"/>
    </source>
</evidence>
<organism evidence="9 10">
    <name type="scientific">Remersonia thermophila</name>
    <dbReference type="NCBI Taxonomy" id="72144"/>
    <lineage>
        <taxon>Eukaryota</taxon>
        <taxon>Fungi</taxon>
        <taxon>Dikarya</taxon>
        <taxon>Ascomycota</taxon>
        <taxon>Pezizomycotina</taxon>
        <taxon>Sordariomycetes</taxon>
        <taxon>Sordariomycetidae</taxon>
        <taxon>Sordariales</taxon>
        <taxon>Sordariales incertae sedis</taxon>
        <taxon>Remersonia</taxon>
    </lineage>
</organism>
<feature type="compositionally biased region" description="Pro residues" evidence="6">
    <location>
        <begin position="1706"/>
        <end position="1716"/>
    </location>
</feature>
<comment type="subcellular location">
    <subcellularLocation>
        <location evidence="1">Nucleus</location>
    </subcellularLocation>
</comment>
<feature type="compositionally biased region" description="Polar residues" evidence="6">
    <location>
        <begin position="1160"/>
        <end position="1174"/>
    </location>
</feature>
<feature type="compositionally biased region" description="Pro residues" evidence="6">
    <location>
        <begin position="947"/>
        <end position="961"/>
    </location>
</feature>
<comment type="caution">
    <text evidence="9">The sequence shown here is derived from an EMBL/GenBank/DDBJ whole genome shotgun (WGS) entry which is preliminary data.</text>
</comment>
<feature type="region of interest" description="Disordered" evidence="6">
    <location>
        <begin position="601"/>
        <end position="740"/>
    </location>
</feature>
<feature type="region of interest" description="Disordered" evidence="6">
    <location>
        <begin position="109"/>
        <end position="160"/>
    </location>
</feature>
<feature type="domain" description="Transcription factor tau subunit sfc3/Tfc3 C-terminal" evidence="8">
    <location>
        <begin position="1761"/>
        <end position="2182"/>
    </location>
</feature>
<sequence>MTTFGLEVLLEDLIPEIAYSGEKGVRVVELLKIVRKYHLGVVGKELSTDGWTAADDAELERSLTEAEMASARWAWDWLRTQSQILINGDRRWNRLELSEVLALPEAETVDLEPAPAAPTAAEDAEKAKGKKAQTAKQTKDAQGGKGGKNSKAVKSGKDTKDTKDIKWEKLKTTLATRPRIHPTEDLVWQTLTRHGVDYKKVPALEWACLQGIASARAEGILQSDLRRLVNQDKRSLPKRTDSLAQKGYIAKRTVVVAKMKTSRLWLIDFAPPLVEADNPGLDLTPENLTKDLEPVPWHNRWTGSTIDMDALGRTVVGIVKAWKVIRYADLRAKLGISGKRWQMKTLAKNSQRLVDMGVFRYTAASFPGARKVFKDCLKFVREPTADEWEKFLATGKKTSKYSDHTKQREPKPNALALYQNAGGDGKKSGDTRSKVKRIFSGWTPEKPLAQTVFEVIRSAGPEGASNPQISAATIGYQHRRYLSSYLTKVADTQQPPHLKKFQVASQLVRTGKTSAYMYSAVGLTEPGTREEAAPAAEGSAAASPPTPADRYGFGAVRARAFAAEEDISLSNMSSLARKTKPSSKASKRRLLLPRIREERPVAAQPAVASVPAMAAEETSEQKDAAGSLEGEKTALEKAPEQPADLVAEQGVETTDSEPCLPRKDRAGDPSSGPENLEEVMKEPPAAPREDPPSTPAAADAEAPDAIKVPEITETPSAKDVTEAPETSAPAEEHNGPEAPEILAPEQLVLNVRYGTIIGKLQVHQSDRKITFLRSGRGLKKPVIIPIDAHLEDPVMQDVPNADGSEKGLVFTVGGAAGAETSPHVFVYGDEDQHRARWIQQEVIRLKDPNAEVPTADAGAEGGQAAAADAAPSPAGTKGKKPARGGRGNGKKKAAPAGAKPYVCSLCGGAWKNDIGLKYHLEKAQVPCNPNFDPASLLDRPRKRRRLSPPPPPPAPPAPANPEPAEDGIGGRRPRRAKAVAAQKPEKKRRVRRSVRTAIRAFQGPAGPFRGLAAADSQGVEEPEGWLLERPRGGVSRVLEPDAAGQPASWLKPFAAVGTRSPSAASAVRATKAASKIQPSTPTGTASFSVPAEALSQRLQPLESLPTAPATPAGSQQSAGGGADDRSSGGGLPDPPSSQLAMNPVLEAPRSEYPPPPGSMQDAQTSCGTEESTSQDGWYLVHKPLTRSTNYDRLSSEAKKRTAQAFDIINYLLDNNLGVFPGERALFYAMTKVFLKEFPNQMPPTWKNFVSALKAIETRKLATVHTHMVKTEKGRLQTCSLLIRTGVEPNGIIAARMKQKIREVYPAIFIPPAFSPNKEELALLQELDKKTTDNHLSKPNANGKKFRSRRKIEEIEVLNAHYYTNTAPAPKRDPLWIREFERNHEARSARSRPIDQESLGPVWKNAPKDAPADIYGDIPVDPSIMGGAMMTLPQRHEGAGPSVLEAVKAYGLLPPKPGPRHRRLSYPRPLSKLPRELGRVRNPGLSSLPRSFFGIDDGATTYQRVPPETVLLGPQGSIGDVKNIELDRSSVLESASPGSGLNHPQSFRENPEGTFTFDGWMPNQQGLAVQTGPFGVEEMDEHQKAGKIKSRDRADKEYARFCSIVDQCAAWEQSPAGWEAGESCRAVPGSRFIHLSLPASWASNKTIGVKWSEDTQYDLETLPYGDLDDDDHKAVPHVEYPLEMLMGLNEPFPKKRRLQNGTAASAAPPPPLPPPPSSSQRGRRGGRPSKVKLAAIKTMREHTAYPKSSEDLLWSADDDLDWSSENVRLAAFIVVTTLLGGVDRVVDWGLMLRLVPDQTISQLRHYWCALKKDRQSTIVSLTDKFRRAFLKAYEKGEVPPIDFDNVLAYDWKFLIKWTTKLDLQEQRTLPASREGLEQTATVANFRHDNRPWREAFYHPQRSIFNKFQDATCEPLALPVDEDAAVASDPKPDLEMVVAMAWTRALCVTPVEAYSAEAVLHRRNSLFPHRTKAEITELMVKGVDQLQKQGVISKSSSKWTNGRRWRFNTRVLDCLEKMAQQDKFAKAAEFKRELDRAFRSGGEAKRHRVTYITNDGMIMALLNLQANGRVRIETTGQPYVPMGHEPGNYETRKYTKKYMHFRLDVVPTERYLYDEADPGAGEDAALAGLRRAVRAAAPPTRGPGGAVPAWCDVFGKVDAERWLKYLSAVLITLASRGSMPVGELVQTLKPVIMAFEAELILEWLAGLGLMAQQVGGTVPAVMEWWWVVVGVQREGLLLC</sequence>
<dbReference type="InterPro" id="IPR046488">
    <property type="entry name" value="Sfc3/Tfc3_C"/>
</dbReference>
<evidence type="ECO:0000259" key="8">
    <source>
        <dbReference type="Pfam" id="PF20222"/>
    </source>
</evidence>
<dbReference type="GeneID" id="98126971"/>
<feature type="compositionally biased region" description="Basic and acidic residues" evidence="6">
    <location>
        <begin position="619"/>
        <end position="639"/>
    </location>
</feature>
<dbReference type="PANTHER" id="PTHR15180">
    <property type="entry name" value="GENERAL TRANSCRIPTION FACTOR 3C POLYPEPTIDE 1"/>
    <property type="match status" value="1"/>
</dbReference>
<gene>
    <name evidence="9" type="ORF">VTJ83DRAFT_5699</name>
</gene>
<name>A0ABR4D7K8_9PEZI</name>
<evidence type="ECO:0000256" key="6">
    <source>
        <dbReference type="SAM" id="MobiDB-lite"/>
    </source>
</evidence>
<feature type="region of interest" description="Disordered" evidence="6">
    <location>
        <begin position="528"/>
        <end position="547"/>
    </location>
</feature>
<evidence type="ECO:0000313" key="9">
    <source>
        <dbReference type="EMBL" id="KAL2266347.1"/>
    </source>
</evidence>
<evidence type="ECO:0000259" key="7">
    <source>
        <dbReference type="Pfam" id="PF04182"/>
    </source>
</evidence>
<evidence type="ECO:0000313" key="10">
    <source>
        <dbReference type="Proteomes" id="UP001600064"/>
    </source>
</evidence>
<protein>
    <recommendedName>
        <fullName evidence="11">C2H2-type domain-containing protein</fullName>
    </recommendedName>
</protein>
<evidence type="ECO:0000256" key="1">
    <source>
        <dbReference type="ARBA" id="ARBA00004123"/>
    </source>
</evidence>
<keyword evidence="4" id="KW-0804">Transcription</keyword>
<dbReference type="InterPro" id="IPR044210">
    <property type="entry name" value="Tfc3-like"/>
</dbReference>
<dbReference type="InterPro" id="IPR007309">
    <property type="entry name" value="TFIIIC_Bblock-bd"/>
</dbReference>
<reference evidence="9 10" key="1">
    <citation type="journal article" date="2024" name="Commun. Biol.">
        <title>Comparative genomic analysis of thermophilic fungi reveals convergent evolutionary adaptations and gene losses.</title>
        <authorList>
            <person name="Steindorff A.S."/>
            <person name="Aguilar-Pontes M.V."/>
            <person name="Robinson A.J."/>
            <person name="Andreopoulos B."/>
            <person name="LaButti K."/>
            <person name="Kuo A."/>
            <person name="Mondo S."/>
            <person name="Riley R."/>
            <person name="Otillar R."/>
            <person name="Haridas S."/>
            <person name="Lipzen A."/>
            <person name="Grimwood J."/>
            <person name="Schmutz J."/>
            <person name="Clum A."/>
            <person name="Reid I.D."/>
            <person name="Moisan M.C."/>
            <person name="Butler G."/>
            <person name="Nguyen T.T.M."/>
            <person name="Dewar K."/>
            <person name="Conant G."/>
            <person name="Drula E."/>
            <person name="Henrissat B."/>
            <person name="Hansel C."/>
            <person name="Singer S."/>
            <person name="Hutchinson M.I."/>
            <person name="de Vries R.P."/>
            <person name="Natvig D.O."/>
            <person name="Powell A.J."/>
            <person name="Tsang A."/>
            <person name="Grigoriev I.V."/>
        </authorList>
    </citation>
    <scope>NUCLEOTIDE SEQUENCE [LARGE SCALE GENOMIC DNA]</scope>
    <source>
        <strain evidence="9 10">ATCC 22073</strain>
    </source>
</reference>
<evidence type="ECO:0000256" key="2">
    <source>
        <dbReference type="ARBA" id="ARBA00022553"/>
    </source>
</evidence>
<evidence type="ECO:0000256" key="4">
    <source>
        <dbReference type="ARBA" id="ARBA00023163"/>
    </source>
</evidence>
<feature type="region of interest" description="Disordered" evidence="6">
    <location>
        <begin position="1103"/>
        <end position="1174"/>
    </location>
</feature>
<feature type="compositionally biased region" description="Low complexity" evidence="6">
    <location>
        <begin position="855"/>
        <end position="876"/>
    </location>
</feature>
<accession>A0ABR4D7K8</accession>
<keyword evidence="2" id="KW-0597">Phosphoprotein</keyword>
<dbReference type="Pfam" id="PF20222">
    <property type="entry name" value="DUF6581"/>
    <property type="match status" value="1"/>
</dbReference>
<evidence type="ECO:0000256" key="3">
    <source>
        <dbReference type="ARBA" id="ARBA00023125"/>
    </source>
</evidence>
<feature type="compositionally biased region" description="Basic residues" evidence="6">
    <location>
        <begin position="877"/>
        <end position="893"/>
    </location>
</feature>
<feature type="region of interest" description="Disordered" evidence="6">
    <location>
        <begin position="1698"/>
        <end position="1728"/>
    </location>
</feature>
<dbReference type="PANTHER" id="PTHR15180:SF1">
    <property type="entry name" value="GENERAL TRANSCRIPTION FACTOR 3C POLYPEPTIDE 1"/>
    <property type="match status" value="1"/>
</dbReference>
<feature type="compositionally biased region" description="Low complexity" evidence="6">
    <location>
        <begin position="601"/>
        <end position="615"/>
    </location>
</feature>
<feature type="compositionally biased region" description="Low complexity" evidence="6">
    <location>
        <begin position="533"/>
        <end position="543"/>
    </location>
</feature>
<keyword evidence="10" id="KW-1185">Reference proteome</keyword>
<keyword evidence="3" id="KW-0238">DNA-binding</keyword>
<dbReference type="RefSeq" id="XP_070865074.1">
    <property type="nucleotide sequence ID" value="XM_071012327.1"/>
</dbReference>
<feature type="compositionally biased region" description="Low complexity" evidence="6">
    <location>
        <begin position="695"/>
        <end position="705"/>
    </location>
</feature>
<feature type="region of interest" description="Disordered" evidence="6">
    <location>
        <begin position="925"/>
        <end position="992"/>
    </location>
</feature>
<feature type="compositionally biased region" description="Low complexity" evidence="6">
    <location>
        <begin position="112"/>
        <end position="121"/>
    </location>
</feature>